<dbReference type="AlphaFoldDB" id="A0A913YNM0"/>
<dbReference type="GO" id="GO:0030414">
    <property type="term" value="F:peptidase inhibitor activity"/>
    <property type="evidence" value="ECO:0007669"/>
    <property type="project" value="InterPro"/>
</dbReference>
<dbReference type="Proteomes" id="UP000887567">
    <property type="component" value="Unplaced"/>
</dbReference>
<sequence length="158" mass="17918">MNSWICTIAVLVVILVQYEFSCAARTRRRMHSKECLYLSITNSINVDSKQSSVRGSCPKFPKALECPDEPEHECKTDSDCASSSDPDSGVLYKCCLDGCYLRCIQAITHKSIESSTAPCLKEPIPLENELEKRLTRFQERSYLKKSGRLEYQATSMLY</sequence>
<evidence type="ECO:0000256" key="1">
    <source>
        <dbReference type="SAM" id="SignalP"/>
    </source>
</evidence>
<keyword evidence="1" id="KW-0732">Signal</keyword>
<feature type="chain" id="PRO_5037503504" description="WAP domain-containing protein" evidence="1">
    <location>
        <begin position="24"/>
        <end position="158"/>
    </location>
</feature>
<evidence type="ECO:0000259" key="2">
    <source>
        <dbReference type="PROSITE" id="PS51390"/>
    </source>
</evidence>
<dbReference type="InterPro" id="IPR036645">
    <property type="entry name" value="Elafin-like_sf"/>
</dbReference>
<dbReference type="Gene3D" id="4.10.75.10">
    <property type="entry name" value="Elafin-like"/>
    <property type="match status" value="1"/>
</dbReference>
<dbReference type="EnsemblMetazoa" id="XM_028661274.1">
    <property type="protein sequence ID" value="XP_028517075.1"/>
    <property type="gene ID" value="LOC114575764"/>
</dbReference>
<keyword evidence="4" id="KW-1185">Reference proteome</keyword>
<dbReference type="GeneID" id="114575764"/>
<dbReference type="PROSITE" id="PS51390">
    <property type="entry name" value="WAP"/>
    <property type="match status" value="1"/>
</dbReference>
<evidence type="ECO:0000313" key="3">
    <source>
        <dbReference type="EnsemblMetazoa" id="XP_028517075.1"/>
    </source>
</evidence>
<dbReference type="GO" id="GO:0005576">
    <property type="term" value="C:extracellular region"/>
    <property type="evidence" value="ECO:0007669"/>
    <property type="project" value="InterPro"/>
</dbReference>
<feature type="signal peptide" evidence="1">
    <location>
        <begin position="1"/>
        <end position="23"/>
    </location>
</feature>
<protein>
    <recommendedName>
        <fullName evidence="2">WAP domain-containing protein</fullName>
    </recommendedName>
</protein>
<evidence type="ECO:0000313" key="4">
    <source>
        <dbReference type="Proteomes" id="UP000887567"/>
    </source>
</evidence>
<accession>A0A913YNM0</accession>
<name>A0A913YNM0_EXADI</name>
<organism evidence="3 4">
    <name type="scientific">Exaiptasia diaphana</name>
    <name type="common">Tropical sea anemone</name>
    <name type="synonym">Aiptasia pulchella</name>
    <dbReference type="NCBI Taxonomy" id="2652724"/>
    <lineage>
        <taxon>Eukaryota</taxon>
        <taxon>Metazoa</taxon>
        <taxon>Cnidaria</taxon>
        <taxon>Anthozoa</taxon>
        <taxon>Hexacorallia</taxon>
        <taxon>Actiniaria</taxon>
        <taxon>Aiptasiidae</taxon>
        <taxon>Exaiptasia</taxon>
    </lineage>
</organism>
<feature type="domain" description="WAP" evidence="2">
    <location>
        <begin position="50"/>
        <end position="107"/>
    </location>
</feature>
<proteinExistence type="predicted"/>
<reference evidence="3" key="1">
    <citation type="submission" date="2022-11" db="UniProtKB">
        <authorList>
            <consortium name="EnsemblMetazoa"/>
        </authorList>
    </citation>
    <scope>IDENTIFICATION</scope>
</reference>
<dbReference type="InterPro" id="IPR008197">
    <property type="entry name" value="WAP_dom"/>
</dbReference>
<dbReference type="RefSeq" id="XP_028517075.1">
    <property type="nucleotide sequence ID" value="XM_028661274.1"/>
</dbReference>
<dbReference type="KEGG" id="epa:114575764"/>
<dbReference type="Pfam" id="PF00095">
    <property type="entry name" value="WAP"/>
    <property type="match status" value="1"/>
</dbReference>